<dbReference type="Proteomes" id="UP001430149">
    <property type="component" value="Unassembled WGS sequence"/>
</dbReference>
<evidence type="ECO:0000256" key="2">
    <source>
        <dbReference type="ARBA" id="ARBA00007639"/>
    </source>
</evidence>
<feature type="chain" id="PRO_5045362987" evidence="3">
    <location>
        <begin position="23"/>
        <end position="344"/>
    </location>
</feature>
<evidence type="ECO:0000313" key="5">
    <source>
        <dbReference type="EMBL" id="MBM7126164.1"/>
    </source>
</evidence>
<dbReference type="InterPro" id="IPR050555">
    <property type="entry name" value="Bact_Solute-Bind_Prot2"/>
</dbReference>
<organism evidence="5 6">
    <name type="scientific">Dyella flava</name>
    <dbReference type="NCBI Taxonomy" id="1920170"/>
    <lineage>
        <taxon>Bacteria</taxon>
        <taxon>Pseudomonadati</taxon>
        <taxon>Pseudomonadota</taxon>
        <taxon>Gammaproteobacteria</taxon>
        <taxon>Lysobacterales</taxon>
        <taxon>Rhodanobacteraceae</taxon>
        <taxon>Dyella</taxon>
    </lineage>
</organism>
<evidence type="ECO:0000259" key="4">
    <source>
        <dbReference type="Pfam" id="PF13407"/>
    </source>
</evidence>
<dbReference type="Gene3D" id="3.40.50.2300">
    <property type="match status" value="2"/>
</dbReference>
<dbReference type="Pfam" id="PF13407">
    <property type="entry name" value="Peripla_BP_4"/>
    <property type="match status" value="1"/>
</dbReference>
<comment type="caution">
    <text evidence="5">The sequence shown here is derived from an EMBL/GenBank/DDBJ whole genome shotgun (WGS) entry which is preliminary data.</text>
</comment>
<dbReference type="PANTHER" id="PTHR30036">
    <property type="entry name" value="D-XYLOSE-BINDING PERIPLASMIC PROTEIN"/>
    <property type="match status" value="1"/>
</dbReference>
<comment type="similarity">
    <text evidence="2">Belongs to the bacterial solute-binding protein 2 family.</text>
</comment>
<evidence type="ECO:0000256" key="3">
    <source>
        <dbReference type="SAM" id="SignalP"/>
    </source>
</evidence>
<keyword evidence="3" id="KW-0732">Signal</keyword>
<dbReference type="InterPro" id="IPR025997">
    <property type="entry name" value="SBP_2_dom"/>
</dbReference>
<dbReference type="CDD" id="cd06312">
    <property type="entry name" value="PBP1_ABC_sugar_binding-like"/>
    <property type="match status" value="1"/>
</dbReference>
<evidence type="ECO:0000256" key="1">
    <source>
        <dbReference type="ARBA" id="ARBA00004418"/>
    </source>
</evidence>
<feature type="signal peptide" evidence="3">
    <location>
        <begin position="1"/>
        <end position="22"/>
    </location>
</feature>
<sequence length="344" mass="36827">MRTRWMALLLAGTLAMPGLTSAADGLRASERYVLISHAPDSDAFWNTIKNAETQAGEDFGVQVDYRNPPDGDLAEMVRLLEQAAARNYDGVAFDIADADTLAKPAGRISAKRIPIVTINSGTIQESEKLGAIMHIGQPEYDAGKAAGERARAAGIKSFVCVNHYVTNVASFERCKGFADALGVDARTSMIDSGIDPTVVTSKVSAYLRNHPATQAVLALGPASAEPTLQALQRMGLAGKIYFATFDLSPTIIDGIRAGYINFAIDQQPYLQGYAAIAVLAIAHQDNTRDPAAIIAALKANPKYQARLKAYGLQPIYTQDDISSGPAFVTRANVETVAKYAGQYR</sequence>
<gene>
    <name evidence="5" type="ORF">ISP19_12365</name>
</gene>
<dbReference type="RefSeq" id="WP_204682568.1">
    <property type="nucleotide sequence ID" value="NZ_BSNR01000002.1"/>
</dbReference>
<dbReference type="SUPFAM" id="SSF53822">
    <property type="entry name" value="Periplasmic binding protein-like I"/>
    <property type="match status" value="1"/>
</dbReference>
<accession>A0ABS2K4P0</accession>
<proteinExistence type="inferred from homology"/>
<evidence type="ECO:0000313" key="6">
    <source>
        <dbReference type="Proteomes" id="UP001430149"/>
    </source>
</evidence>
<dbReference type="PANTHER" id="PTHR30036:SF7">
    <property type="entry name" value="ABC TRANSPORTER PERIPLASMIC-BINDING PROTEIN YPHF"/>
    <property type="match status" value="1"/>
</dbReference>
<feature type="domain" description="Periplasmic binding protein" evidence="4">
    <location>
        <begin position="35"/>
        <end position="280"/>
    </location>
</feature>
<dbReference type="InterPro" id="IPR028082">
    <property type="entry name" value="Peripla_BP_I"/>
</dbReference>
<reference evidence="5" key="1">
    <citation type="submission" date="2020-10" db="EMBL/GenBank/DDBJ databases">
        <title>Phylogeny of dyella-like bacteria.</title>
        <authorList>
            <person name="Fu J."/>
        </authorList>
    </citation>
    <scope>NUCLEOTIDE SEQUENCE</scope>
    <source>
        <strain evidence="5">DHOC52</strain>
    </source>
</reference>
<keyword evidence="6" id="KW-1185">Reference proteome</keyword>
<protein>
    <submittedName>
        <fullName evidence="5">Sugar ABC transporter substrate-binding protein</fullName>
    </submittedName>
</protein>
<name>A0ABS2K4P0_9GAMM</name>
<comment type="subcellular location">
    <subcellularLocation>
        <location evidence="1">Periplasm</location>
    </subcellularLocation>
</comment>
<dbReference type="EMBL" id="JADIKE010000036">
    <property type="protein sequence ID" value="MBM7126164.1"/>
    <property type="molecule type" value="Genomic_DNA"/>
</dbReference>